<feature type="chain" id="PRO_5019800348" evidence="1">
    <location>
        <begin position="29"/>
        <end position="172"/>
    </location>
</feature>
<keyword evidence="1" id="KW-0732">Signal</keyword>
<proteinExistence type="predicted"/>
<gene>
    <name evidence="2" type="ORF">DFJ66_6153</name>
</gene>
<name>A0A495XGI6_9PSEU</name>
<sequence>MGPVKKFASTASLLVVLVAATVVPAASAEPPPAPTPPVACAGLVQQLSDTLKTVIAKLTGVPPAPSATAAPLGEVLGLLGALQGAKCLPTPAVGAAGAVPVAHQASEQCLSNSLGVLAATFGVLSAVVPGAPAVADVPALLKQLSALLKNLGDALKTCGLPEPSGGLPTVPA</sequence>
<reference evidence="2 3" key="1">
    <citation type="submission" date="2018-10" db="EMBL/GenBank/DDBJ databases">
        <title>Sequencing the genomes of 1000 actinobacteria strains.</title>
        <authorList>
            <person name="Klenk H.-P."/>
        </authorList>
    </citation>
    <scope>NUCLEOTIDE SEQUENCE [LARGE SCALE GENOMIC DNA]</scope>
    <source>
        <strain evidence="2 3">DSM 43911</strain>
    </source>
</reference>
<organism evidence="2 3">
    <name type="scientific">Saccharothrix variisporea</name>
    <dbReference type="NCBI Taxonomy" id="543527"/>
    <lineage>
        <taxon>Bacteria</taxon>
        <taxon>Bacillati</taxon>
        <taxon>Actinomycetota</taxon>
        <taxon>Actinomycetes</taxon>
        <taxon>Pseudonocardiales</taxon>
        <taxon>Pseudonocardiaceae</taxon>
        <taxon>Saccharothrix</taxon>
    </lineage>
</organism>
<keyword evidence="3" id="KW-1185">Reference proteome</keyword>
<evidence type="ECO:0000313" key="3">
    <source>
        <dbReference type="Proteomes" id="UP000272729"/>
    </source>
</evidence>
<comment type="caution">
    <text evidence="2">The sequence shown here is derived from an EMBL/GenBank/DDBJ whole genome shotgun (WGS) entry which is preliminary data.</text>
</comment>
<feature type="signal peptide" evidence="1">
    <location>
        <begin position="1"/>
        <end position="28"/>
    </location>
</feature>
<accession>A0A495XGI6</accession>
<evidence type="ECO:0000256" key="1">
    <source>
        <dbReference type="SAM" id="SignalP"/>
    </source>
</evidence>
<dbReference type="Proteomes" id="UP000272729">
    <property type="component" value="Unassembled WGS sequence"/>
</dbReference>
<dbReference type="EMBL" id="RBXR01000001">
    <property type="protein sequence ID" value="RKT72829.1"/>
    <property type="molecule type" value="Genomic_DNA"/>
</dbReference>
<evidence type="ECO:0000313" key="2">
    <source>
        <dbReference type="EMBL" id="RKT72829.1"/>
    </source>
</evidence>
<protein>
    <submittedName>
        <fullName evidence="2">Uncharacterized protein</fullName>
    </submittedName>
</protein>
<dbReference type="AlphaFoldDB" id="A0A495XGI6"/>